<evidence type="ECO:0000313" key="1">
    <source>
        <dbReference type="EMBL" id="KAJ8463732.1"/>
    </source>
</evidence>
<comment type="caution">
    <text evidence="1">The sequence shown here is derived from an EMBL/GenBank/DDBJ whole genome shotgun (WGS) entry which is preliminary data.</text>
</comment>
<dbReference type="EMBL" id="JAPEVG010000375">
    <property type="protein sequence ID" value="KAJ8463732.1"/>
    <property type="molecule type" value="Genomic_DNA"/>
</dbReference>
<dbReference type="AlphaFoldDB" id="A0AAD7X7Q2"/>
<organism evidence="1 2">
    <name type="scientific">Trametes cubensis</name>
    <dbReference type="NCBI Taxonomy" id="1111947"/>
    <lineage>
        <taxon>Eukaryota</taxon>
        <taxon>Fungi</taxon>
        <taxon>Dikarya</taxon>
        <taxon>Basidiomycota</taxon>
        <taxon>Agaricomycotina</taxon>
        <taxon>Agaricomycetes</taxon>
        <taxon>Polyporales</taxon>
        <taxon>Polyporaceae</taxon>
        <taxon>Trametes</taxon>
    </lineage>
</organism>
<gene>
    <name evidence="1" type="ORF">ONZ51_g10064</name>
</gene>
<dbReference type="Proteomes" id="UP001215151">
    <property type="component" value="Unassembled WGS sequence"/>
</dbReference>
<keyword evidence="2" id="KW-1185">Reference proteome</keyword>
<accession>A0AAD7X7Q2</accession>
<proteinExistence type="predicted"/>
<reference evidence="1" key="1">
    <citation type="submission" date="2022-11" db="EMBL/GenBank/DDBJ databases">
        <title>Genome Sequence of Cubamyces cubensis.</title>
        <authorList>
            <person name="Buettner E."/>
        </authorList>
    </citation>
    <scope>NUCLEOTIDE SEQUENCE</scope>
    <source>
        <strain evidence="1">MPL-01</strain>
    </source>
</reference>
<name>A0AAD7X7Q2_9APHY</name>
<evidence type="ECO:0000313" key="2">
    <source>
        <dbReference type="Proteomes" id="UP001215151"/>
    </source>
</evidence>
<sequence length="95" mass="10575">MTWKRVKDATQNGRETFSSSVATLVGEVEKTTGLKLRETLGWRERTLKNVETKTREIAATSRESVAQVADTVEAKAAEVVVEKVEQKVEEPKLSV</sequence>
<protein>
    <submittedName>
        <fullName evidence="1">Uncharacterized protein</fullName>
    </submittedName>
</protein>